<dbReference type="EMBL" id="CM055113">
    <property type="protein sequence ID" value="KAJ7515730.1"/>
    <property type="molecule type" value="Genomic_DNA"/>
</dbReference>
<sequence length="376" mass="40739">MSPCLFKPHFGLVVLIVLLTAYLLLPYHVVAANADDNKGVSSTGKGSDSPNLRARGLILVKVWCVIIAIVATFLAGMTPYFYRWNRAFLMLGTQFSGGIFLTTALVHFLSDADASFKRQTSNPYPFAFVLATFGYLLTMLSDCIISVVSSRIQLNNLSTNAVDEEFGNKEAPAASMPACERGDQRDDCEETTEAYKCDNKSSKAFEEKTVVPAVIVTQASVGDAVLLVFALCFHSVFEGIAIGVAETQHDAWRNLWTVCLHKVLAAIAMGMALIQILPNRTLFHCASYAFVFAASTPVGVTIGIIIDNTTQGAAADWIFAISMSIASGVFMYVAVNHLLGKKRDEPPRQVTIDNALIKFMAVTLGAAVMAVALIWD</sequence>
<proteinExistence type="predicted"/>
<evidence type="ECO:0000313" key="1">
    <source>
        <dbReference type="EMBL" id="KAJ7515730.1"/>
    </source>
</evidence>
<protein>
    <submittedName>
        <fullName evidence="1">Uncharacterized protein</fullName>
    </submittedName>
</protein>
<dbReference type="Proteomes" id="UP001162992">
    <property type="component" value="Chromosome 22"/>
</dbReference>
<keyword evidence="2" id="KW-1185">Reference proteome</keyword>
<accession>A0ACC2ADT4</accession>
<organism evidence="1 2">
    <name type="scientific">Diphasiastrum complanatum</name>
    <name type="common">Issler's clubmoss</name>
    <name type="synonym">Lycopodium complanatum</name>
    <dbReference type="NCBI Taxonomy" id="34168"/>
    <lineage>
        <taxon>Eukaryota</taxon>
        <taxon>Viridiplantae</taxon>
        <taxon>Streptophyta</taxon>
        <taxon>Embryophyta</taxon>
        <taxon>Tracheophyta</taxon>
        <taxon>Lycopodiopsida</taxon>
        <taxon>Lycopodiales</taxon>
        <taxon>Lycopodiaceae</taxon>
        <taxon>Lycopodioideae</taxon>
        <taxon>Diphasiastrum</taxon>
    </lineage>
</organism>
<name>A0ACC2ADT4_DIPCM</name>
<comment type="caution">
    <text evidence="1">The sequence shown here is derived from an EMBL/GenBank/DDBJ whole genome shotgun (WGS) entry which is preliminary data.</text>
</comment>
<gene>
    <name evidence="1" type="ORF">O6H91_22G025300</name>
</gene>
<reference evidence="2" key="1">
    <citation type="journal article" date="2024" name="Proc. Natl. Acad. Sci. U.S.A.">
        <title>Extraordinary preservation of gene collinearity over three hundred million years revealed in homosporous lycophytes.</title>
        <authorList>
            <person name="Li C."/>
            <person name="Wickell D."/>
            <person name="Kuo L.Y."/>
            <person name="Chen X."/>
            <person name="Nie B."/>
            <person name="Liao X."/>
            <person name="Peng D."/>
            <person name="Ji J."/>
            <person name="Jenkins J."/>
            <person name="Williams M."/>
            <person name="Shu S."/>
            <person name="Plott C."/>
            <person name="Barry K."/>
            <person name="Rajasekar S."/>
            <person name="Grimwood J."/>
            <person name="Han X."/>
            <person name="Sun S."/>
            <person name="Hou Z."/>
            <person name="He W."/>
            <person name="Dai G."/>
            <person name="Sun C."/>
            <person name="Schmutz J."/>
            <person name="Leebens-Mack J.H."/>
            <person name="Li F.W."/>
            <person name="Wang L."/>
        </authorList>
    </citation>
    <scope>NUCLEOTIDE SEQUENCE [LARGE SCALE GENOMIC DNA]</scope>
    <source>
        <strain evidence="2">cv. PW_Plant_1</strain>
    </source>
</reference>
<evidence type="ECO:0000313" key="2">
    <source>
        <dbReference type="Proteomes" id="UP001162992"/>
    </source>
</evidence>